<name>A0A2N3PYB8_9PROT</name>
<evidence type="ECO:0000259" key="1">
    <source>
        <dbReference type="Pfam" id="PF22772"/>
    </source>
</evidence>
<evidence type="ECO:0000313" key="2">
    <source>
        <dbReference type="EMBL" id="PKU25406.1"/>
    </source>
</evidence>
<organism evidence="2 3">
    <name type="scientific">Telmatospirillum siberiense</name>
    <dbReference type="NCBI Taxonomy" id="382514"/>
    <lineage>
        <taxon>Bacteria</taxon>
        <taxon>Pseudomonadati</taxon>
        <taxon>Pseudomonadota</taxon>
        <taxon>Alphaproteobacteria</taxon>
        <taxon>Rhodospirillales</taxon>
        <taxon>Rhodospirillaceae</taxon>
        <taxon>Telmatospirillum</taxon>
    </lineage>
</organism>
<gene>
    <name evidence="2" type="ORF">CWS72_07415</name>
</gene>
<dbReference type="Gene3D" id="3.40.50.2000">
    <property type="entry name" value="Glycogen Phosphorylase B"/>
    <property type="match status" value="1"/>
</dbReference>
<dbReference type="Pfam" id="PF22772">
    <property type="entry name" value="WsaF_C"/>
    <property type="match status" value="1"/>
</dbReference>
<feature type="domain" description="WsaF C-terminal" evidence="1">
    <location>
        <begin position="72"/>
        <end position="195"/>
    </location>
</feature>
<dbReference type="Gene3D" id="3.40.50.11090">
    <property type="match status" value="1"/>
</dbReference>
<dbReference type="Proteomes" id="UP000233293">
    <property type="component" value="Unassembled WGS sequence"/>
</dbReference>
<dbReference type="InterPro" id="IPR055050">
    <property type="entry name" value="WsaF_C"/>
</dbReference>
<dbReference type="EMBL" id="PIUM01000005">
    <property type="protein sequence ID" value="PKU25406.1"/>
    <property type="molecule type" value="Genomic_DNA"/>
</dbReference>
<protein>
    <recommendedName>
        <fullName evidence="1">WsaF C-terminal domain-containing protein</fullName>
    </recommendedName>
</protein>
<dbReference type="AlphaFoldDB" id="A0A2N3PYB8"/>
<sequence>MQDYESLFYPWGTASMQANATYGFGFKGITGGAWLRQLYEAHGGTAENYRFAADKDIFYPAAPDGKVRANVKRLFFYGRPSTERRCFELGMACLGKIAEIYPDVEIVIAGLNLDVPPPFKAILLGNQSLKATGDLYRSCDVGMAFSGTNLSYLPVELMACGVPVLTNNGPHIEWHCHHEENAYLAEPVPEAVVAGFQALYEDKALRQKLVDGGLKTMAGLSWETEMDKIYDYVERSLN</sequence>
<proteinExistence type="predicted"/>
<dbReference type="SUPFAM" id="SSF53756">
    <property type="entry name" value="UDP-Glycosyltransferase/glycogen phosphorylase"/>
    <property type="match status" value="1"/>
</dbReference>
<reference evidence="3" key="1">
    <citation type="submission" date="2017-12" db="EMBL/GenBank/DDBJ databases">
        <title>Draft genome sequence of Telmatospirillum siberiense 26-4b1T, an acidotolerant peatland alphaproteobacterium potentially involved in sulfur cycling.</title>
        <authorList>
            <person name="Hausmann B."/>
            <person name="Pjevac P."/>
            <person name="Schreck K."/>
            <person name="Herbold C.W."/>
            <person name="Daims H."/>
            <person name="Wagner M."/>
            <person name="Pester M."/>
            <person name="Loy A."/>
        </authorList>
    </citation>
    <scope>NUCLEOTIDE SEQUENCE [LARGE SCALE GENOMIC DNA]</scope>
    <source>
        <strain evidence="3">26-4b1</strain>
    </source>
</reference>
<comment type="caution">
    <text evidence="2">The sequence shown here is derived from an EMBL/GenBank/DDBJ whole genome shotgun (WGS) entry which is preliminary data.</text>
</comment>
<accession>A0A2N3PYB8</accession>
<keyword evidence="3" id="KW-1185">Reference proteome</keyword>
<evidence type="ECO:0000313" key="3">
    <source>
        <dbReference type="Proteomes" id="UP000233293"/>
    </source>
</evidence>